<dbReference type="InterPro" id="IPR021255">
    <property type="entry name" value="DUF2807"/>
</dbReference>
<protein>
    <recommendedName>
        <fullName evidence="2">Putative auto-transporter adhesin head GIN domain-containing protein</fullName>
    </recommendedName>
</protein>
<dbReference type="PATRIC" id="fig|29536.5.peg.2284"/>
<sequence length="221" mass="23854">MKNIIVVVTLFLTSYLQAQVTKNLGDFDSVKVFDQLTVKLIPSNENKVSISGTRASEVEFINNNGQLKLRMPFPKLMSGNDIKIELHFKKIESIDASEGSYVSCDFPFKQTLLSLNTKEGATIKVEFDTEKAIIRAVSGGILDLTGKTNNQTITIASGGVLEAKDLISSQATISVAAGGKAEIHTTTLVDAKVKAGGSIYIYGKPKQINQQTILGGTIIEK</sequence>
<dbReference type="Proteomes" id="UP000093807">
    <property type="component" value="Unassembled WGS sequence"/>
</dbReference>
<proteinExistence type="predicted"/>
<dbReference type="OrthoDB" id="704821at2"/>
<dbReference type="Pfam" id="PF10988">
    <property type="entry name" value="DUF2807"/>
    <property type="match status" value="1"/>
</dbReference>
<evidence type="ECO:0000313" key="3">
    <source>
        <dbReference type="EMBL" id="OAZ03399.1"/>
    </source>
</evidence>
<accession>A0A199XPZ1</accession>
<dbReference type="EMBL" id="JMTM01000060">
    <property type="protein sequence ID" value="OAZ03399.1"/>
    <property type="molecule type" value="Genomic_DNA"/>
</dbReference>
<feature type="domain" description="Putative auto-transporter adhesin head GIN" evidence="2">
    <location>
        <begin position="26"/>
        <end position="205"/>
    </location>
</feature>
<keyword evidence="1" id="KW-0732">Signal</keyword>
<comment type="caution">
    <text evidence="3">The sequence shown here is derived from an EMBL/GenBank/DDBJ whole genome shotgun (WGS) entry which is preliminary data.</text>
</comment>
<organism evidence="3 4">
    <name type="scientific">Flavobacterium succinicans</name>
    <dbReference type="NCBI Taxonomy" id="29536"/>
    <lineage>
        <taxon>Bacteria</taxon>
        <taxon>Pseudomonadati</taxon>
        <taxon>Bacteroidota</taxon>
        <taxon>Flavobacteriia</taxon>
        <taxon>Flavobacteriales</taxon>
        <taxon>Flavobacteriaceae</taxon>
        <taxon>Flavobacterium</taxon>
    </lineage>
</organism>
<reference evidence="3 4" key="1">
    <citation type="submission" date="2016-06" db="EMBL/GenBank/DDBJ databases">
        <title>Draft genome sequence of Flavobacterium succinicans strain DD5b.</title>
        <authorList>
            <person name="Poehlein A."/>
            <person name="Daniel R."/>
            <person name="Simeonova D.D."/>
        </authorList>
    </citation>
    <scope>NUCLEOTIDE SEQUENCE [LARGE SCALE GENOMIC DNA]</scope>
    <source>
        <strain evidence="3 4">DD5b</strain>
    </source>
</reference>
<dbReference type="AlphaFoldDB" id="A0A199XPZ1"/>
<dbReference type="RefSeq" id="WP_064715969.1">
    <property type="nucleotide sequence ID" value="NZ_JMTM01000060.1"/>
</dbReference>
<keyword evidence="4" id="KW-1185">Reference proteome</keyword>
<gene>
    <name evidence="3" type="ORF">FLB_21870</name>
</gene>
<evidence type="ECO:0000256" key="1">
    <source>
        <dbReference type="SAM" id="SignalP"/>
    </source>
</evidence>
<dbReference type="Gene3D" id="2.160.20.120">
    <property type="match status" value="1"/>
</dbReference>
<evidence type="ECO:0000313" key="4">
    <source>
        <dbReference type="Proteomes" id="UP000093807"/>
    </source>
</evidence>
<name>A0A199XPZ1_9FLAO</name>
<evidence type="ECO:0000259" key="2">
    <source>
        <dbReference type="Pfam" id="PF10988"/>
    </source>
</evidence>
<feature type="chain" id="PRO_5008286761" description="Putative auto-transporter adhesin head GIN domain-containing protein" evidence="1">
    <location>
        <begin position="19"/>
        <end position="221"/>
    </location>
</feature>
<feature type="signal peptide" evidence="1">
    <location>
        <begin position="1"/>
        <end position="18"/>
    </location>
</feature>